<dbReference type="EMBL" id="MHQC01000017">
    <property type="protein sequence ID" value="OGZ95113.1"/>
    <property type="molecule type" value="Genomic_DNA"/>
</dbReference>
<dbReference type="AlphaFoldDB" id="A0A1G2K7D7"/>
<reference evidence="2 3" key="1">
    <citation type="journal article" date="2016" name="Nat. Commun.">
        <title>Thousands of microbial genomes shed light on interconnected biogeochemical processes in an aquifer system.</title>
        <authorList>
            <person name="Anantharaman K."/>
            <person name="Brown C.T."/>
            <person name="Hug L.A."/>
            <person name="Sharon I."/>
            <person name="Castelle C.J."/>
            <person name="Probst A.J."/>
            <person name="Thomas B.C."/>
            <person name="Singh A."/>
            <person name="Wilkins M.J."/>
            <person name="Karaoz U."/>
            <person name="Brodie E.L."/>
            <person name="Williams K.H."/>
            <person name="Hubbard S.S."/>
            <person name="Banfield J.F."/>
        </authorList>
    </citation>
    <scope>NUCLEOTIDE SEQUENCE [LARGE SCALE GENOMIC DNA]</scope>
</reference>
<evidence type="ECO:0000313" key="3">
    <source>
        <dbReference type="Proteomes" id="UP000177152"/>
    </source>
</evidence>
<accession>A0A1G2K7D7</accession>
<feature type="domain" description="Nudix hydrolase" evidence="1">
    <location>
        <begin position="55"/>
        <end position="144"/>
    </location>
</feature>
<sequence length="177" mass="19994">MESGNDFLKDASCIDLEGALTEHGMDVFLRLLEKLPPGKDGRAFIPLKRRGVHASVELVIIKDGKVVLTRREAGDPYFQGLHTPGTYILPGESWQDAADRCVAREIKSIKVRVIRDIAVFNNPECPRFHDASILLLCKVVEGELGKEHWFGECPPDLIRVHRKYWPVIEKALNSPRQ</sequence>
<evidence type="ECO:0000313" key="2">
    <source>
        <dbReference type="EMBL" id="OGZ95113.1"/>
    </source>
</evidence>
<dbReference type="Proteomes" id="UP000177152">
    <property type="component" value="Unassembled WGS sequence"/>
</dbReference>
<name>A0A1G2K7D7_9BACT</name>
<dbReference type="InterPro" id="IPR015797">
    <property type="entry name" value="NUDIX_hydrolase-like_dom_sf"/>
</dbReference>
<dbReference type="Gene3D" id="3.90.79.10">
    <property type="entry name" value="Nucleoside Triphosphate Pyrophosphohydrolase"/>
    <property type="match status" value="1"/>
</dbReference>
<protein>
    <recommendedName>
        <fullName evidence="1">Nudix hydrolase domain-containing protein</fullName>
    </recommendedName>
</protein>
<dbReference type="SUPFAM" id="SSF55811">
    <property type="entry name" value="Nudix"/>
    <property type="match status" value="1"/>
</dbReference>
<dbReference type="InterPro" id="IPR000086">
    <property type="entry name" value="NUDIX_hydrolase_dom"/>
</dbReference>
<dbReference type="Pfam" id="PF00293">
    <property type="entry name" value="NUDIX"/>
    <property type="match status" value="1"/>
</dbReference>
<evidence type="ECO:0000259" key="1">
    <source>
        <dbReference type="Pfam" id="PF00293"/>
    </source>
</evidence>
<gene>
    <name evidence="2" type="ORF">A2633_06290</name>
</gene>
<proteinExistence type="predicted"/>
<organism evidence="2 3">
    <name type="scientific">Candidatus Sungbacteria bacterium RIFCSPHIGHO2_01_FULL_47_32</name>
    <dbReference type="NCBI Taxonomy" id="1802264"/>
    <lineage>
        <taxon>Bacteria</taxon>
        <taxon>Candidatus Sungiibacteriota</taxon>
    </lineage>
</organism>
<comment type="caution">
    <text evidence="2">The sequence shown here is derived from an EMBL/GenBank/DDBJ whole genome shotgun (WGS) entry which is preliminary data.</text>
</comment>